<comment type="subcellular location">
    <subcellularLocation>
        <location evidence="1">Secreted</location>
        <location evidence="1">Cell wall</location>
    </subcellularLocation>
</comment>
<evidence type="ECO:0000256" key="1">
    <source>
        <dbReference type="ARBA" id="ARBA00004191"/>
    </source>
</evidence>
<keyword evidence="7" id="KW-0472">Membrane</keyword>
<dbReference type="Pfam" id="PF19407">
    <property type="entry name" value="DUF5979"/>
    <property type="match status" value="5"/>
</dbReference>
<feature type="region of interest" description="Disordered" evidence="6">
    <location>
        <begin position="936"/>
        <end position="960"/>
    </location>
</feature>
<feature type="transmembrane region" description="Helical" evidence="7">
    <location>
        <begin position="963"/>
        <end position="984"/>
    </location>
</feature>
<feature type="domain" description="DUF5979" evidence="9">
    <location>
        <begin position="847"/>
        <end position="939"/>
    </location>
</feature>
<name>A0A2I1KU18_9ACTO</name>
<dbReference type="SUPFAM" id="SSF49401">
    <property type="entry name" value="Bacterial adhesins"/>
    <property type="match status" value="1"/>
</dbReference>
<dbReference type="Pfam" id="PF25548">
    <property type="entry name" value="DUF7926"/>
    <property type="match status" value="1"/>
</dbReference>
<sequence>MALLAVLVLVLPTLAAPAAAEVNQDIKVTNLALKHIDASEDEQPGKPRVGSCLTLLTFDWDGRNATIKDGDSFSVGLPQQLEYKVQSTKPFTYDFGDGQQVEVGSCTMEARTMTCTFNAEMERRVQAGYHSAFGSGKVHLSVVEATDESELPFVINGTQTLKVQVPGGGITKGTDTYTPVSIIKYATGLDENSSRVSWGLSFGTEQAQEAFAAQGKQVRFDGATSQTLVFEDKLGPGQTCPAGEHLARTNLVRTRSATAPDGKPLPLTNGGSTMTTEAGTFSMNIECGTPTSQGTPMTITVSGPFAPRTNYDINYPTPVDSATGKVMAGFVYHNSVALKGTVLSAQTSKSFVGSFGISVQMKLGYGTFKVSKYIAGGGASQVAPGTSFPLTVRYELPKGATRADYPEWDPPGTLNADQRTGTATFDAVLGQMNTFTGPTPPVTFPKGTTITLSEDTSGIELPPGYAWSEPELVVDGKTTNTFAIADQNTVGVDLTNTVEVVPSYFQVRKEVTGAKVQDKTFTFSYDCSDGTTGTVTAKGDGKPVRNSQPIVVGSTCTVTEDADSAEVEGHTLDASAAQPQTVTITPEGQGLATASFTNAYTRDVGRFVIRKIIEGDYPHLPQDTAMPTALTQEGEEAQEGQAQESQDSDDDYLYETFLMHYSCNDPARSVGTLDVSPYGGGTYSPAIPAGTTCVIREDPSSAERDGYSVSTEVSASSVTIVKDQDVETTVTNTYLALKGGFSVAKKVEGDDAKTLKDRTFDFHYTCTSVEGTVSGDITGVKGDGTAVPAPAQLPLGARCTVEEKAASAQVEGYDVKTPEPQTLTIKDKDTTAALSFVNTYTRHLGTFSVLKTVTGAEVGDKEFTFSYDCTNGTQGSLRAKADGKAVTGPSVPTGTSCTIQEKTDSAEVEGYNLALPAARSVTVSEKNQVVETSFTNTYTPVPSSTPTPKETKPRPGKGLARTGGVIAVPVLLAAGAVVAGTLLVRRRHQ</sequence>
<evidence type="ECO:0000256" key="5">
    <source>
        <dbReference type="ARBA" id="ARBA00023088"/>
    </source>
</evidence>
<dbReference type="Proteomes" id="UP000234778">
    <property type="component" value="Unassembled WGS sequence"/>
</dbReference>
<evidence type="ECO:0000256" key="3">
    <source>
        <dbReference type="ARBA" id="ARBA00022525"/>
    </source>
</evidence>
<evidence type="ECO:0000256" key="6">
    <source>
        <dbReference type="SAM" id="MobiDB-lite"/>
    </source>
</evidence>
<evidence type="ECO:0000256" key="2">
    <source>
        <dbReference type="ARBA" id="ARBA00022512"/>
    </source>
</evidence>
<dbReference type="AlphaFoldDB" id="A0A2I1KU18"/>
<comment type="caution">
    <text evidence="11">The sequence shown here is derived from an EMBL/GenBank/DDBJ whole genome shotgun (WGS) entry which is preliminary data.</text>
</comment>
<dbReference type="GO" id="GO:0007155">
    <property type="term" value="P:cell adhesion"/>
    <property type="evidence" value="ECO:0007669"/>
    <property type="project" value="InterPro"/>
</dbReference>
<dbReference type="InterPro" id="IPR008966">
    <property type="entry name" value="Adhesion_dom_sf"/>
</dbReference>
<keyword evidence="4 8" id="KW-0732">Signal</keyword>
<gene>
    <name evidence="11" type="ORF">CYJ26_03005</name>
</gene>
<proteinExistence type="predicted"/>
<protein>
    <submittedName>
        <fullName evidence="11">Uncharacterized protein</fullName>
    </submittedName>
</protein>
<evidence type="ECO:0000256" key="8">
    <source>
        <dbReference type="SAM" id="SignalP"/>
    </source>
</evidence>
<feature type="signal peptide" evidence="8">
    <location>
        <begin position="1"/>
        <end position="20"/>
    </location>
</feature>
<keyword evidence="7" id="KW-1133">Transmembrane helix</keyword>
<keyword evidence="2" id="KW-0134">Cell wall</keyword>
<dbReference type="Gene3D" id="2.60.40.1280">
    <property type="match status" value="1"/>
</dbReference>
<dbReference type="InterPro" id="IPR046022">
    <property type="entry name" value="DUF5979"/>
</dbReference>
<feature type="domain" description="DUF5979" evidence="9">
    <location>
        <begin position="505"/>
        <end position="601"/>
    </location>
</feature>
<dbReference type="InterPro" id="IPR057686">
    <property type="entry name" value="DUF7926"/>
</dbReference>
<feature type="chain" id="PRO_5014165473" evidence="8">
    <location>
        <begin position="21"/>
        <end position="989"/>
    </location>
</feature>
<evidence type="ECO:0000256" key="4">
    <source>
        <dbReference type="ARBA" id="ARBA00022729"/>
    </source>
</evidence>
<dbReference type="EMBL" id="PKHA01000002">
    <property type="protein sequence ID" value="PKY99122.1"/>
    <property type="molecule type" value="Genomic_DNA"/>
</dbReference>
<dbReference type="InterPro" id="IPR011252">
    <property type="entry name" value="Fibrogen-bd_dom1"/>
</dbReference>
<reference evidence="11 12" key="1">
    <citation type="submission" date="2017-12" db="EMBL/GenBank/DDBJ databases">
        <title>Phylogenetic diversity of female urinary microbiome.</title>
        <authorList>
            <person name="Thomas-White K."/>
            <person name="Wolfe A.J."/>
        </authorList>
    </citation>
    <scope>NUCLEOTIDE SEQUENCE [LARGE SCALE GENOMIC DNA]</scope>
    <source>
        <strain evidence="11 12">UMB0319</strain>
    </source>
</reference>
<feature type="compositionally biased region" description="Low complexity" evidence="6">
    <location>
        <begin position="936"/>
        <end position="948"/>
    </location>
</feature>
<evidence type="ECO:0000259" key="10">
    <source>
        <dbReference type="Pfam" id="PF25548"/>
    </source>
</evidence>
<feature type="domain" description="DUF5979" evidence="9">
    <location>
        <begin position="368"/>
        <end position="499"/>
    </location>
</feature>
<feature type="domain" description="DUF5979" evidence="9">
    <location>
        <begin position="741"/>
        <end position="841"/>
    </location>
</feature>
<feature type="domain" description="DUF7926" evidence="10">
    <location>
        <begin position="179"/>
        <end position="364"/>
    </location>
</feature>
<feature type="domain" description="DUF5979" evidence="9">
    <location>
        <begin position="653"/>
        <end position="734"/>
    </location>
</feature>
<organism evidence="11 12">
    <name type="scientific">Actinomyces urogenitalis</name>
    <dbReference type="NCBI Taxonomy" id="103621"/>
    <lineage>
        <taxon>Bacteria</taxon>
        <taxon>Bacillati</taxon>
        <taxon>Actinomycetota</taxon>
        <taxon>Actinomycetes</taxon>
        <taxon>Actinomycetales</taxon>
        <taxon>Actinomycetaceae</taxon>
        <taxon>Actinomyces</taxon>
    </lineage>
</organism>
<evidence type="ECO:0000256" key="7">
    <source>
        <dbReference type="SAM" id="Phobius"/>
    </source>
</evidence>
<evidence type="ECO:0000313" key="11">
    <source>
        <dbReference type="EMBL" id="PKY99122.1"/>
    </source>
</evidence>
<evidence type="ECO:0000259" key="9">
    <source>
        <dbReference type="Pfam" id="PF19407"/>
    </source>
</evidence>
<keyword evidence="3" id="KW-0964">Secreted</keyword>
<keyword evidence="7" id="KW-0812">Transmembrane</keyword>
<accession>A0A2I1KU18</accession>
<evidence type="ECO:0000313" key="12">
    <source>
        <dbReference type="Proteomes" id="UP000234778"/>
    </source>
</evidence>
<keyword evidence="5" id="KW-0572">Peptidoglycan-anchor</keyword>